<dbReference type="EMBL" id="NIBG01000004">
    <property type="protein sequence ID" value="PAB60184.1"/>
    <property type="molecule type" value="Genomic_DNA"/>
</dbReference>
<dbReference type="OrthoDB" id="2090614at2"/>
<dbReference type="Proteomes" id="UP000216024">
    <property type="component" value="Unassembled WGS sequence"/>
</dbReference>
<evidence type="ECO:0000313" key="1">
    <source>
        <dbReference type="EMBL" id="PAB60184.1"/>
    </source>
</evidence>
<sequence>MTNHYKSYQDRYTYCKPHPKYEYKDCDENKCKKIFKRKCDCPVNETVGTSGDFTLECGNSLKIFQSDEPVEMSANVRLTDDTNEDLCNLKVKVLLHNGNVLEFDIPNPNVTTNPSEENGISFYSKNVCTVTIECESDSGVRCEGRWTFTLPLRGSEKDLKCECPVNEKIGRSNNFTLECGSSLIFFQSDEPTEIFGRVNLEDFSGQNSCDLRVIAELANGDTLEFNIPNPNLTTNPDSSTIAFYSKNVCRVTIECESDS</sequence>
<dbReference type="AlphaFoldDB" id="A0A267MKR0"/>
<feature type="non-terminal residue" evidence="1">
    <location>
        <position position="259"/>
    </location>
</feature>
<keyword evidence="2" id="KW-1185">Reference proteome</keyword>
<gene>
    <name evidence="1" type="ORF">CCE28_07385</name>
</gene>
<comment type="caution">
    <text evidence="1">The sequence shown here is derived from an EMBL/GenBank/DDBJ whole genome shotgun (WGS) entry which is preliminary data.</text>
</comment>
<proteinExistence type="predicted"/>
<name>A0A267MKR0_9FIRM</name>
<organism evidence="1 2">
    <name type="scientific">Anaeromicrobium sediminis</name>
    <dbReference type="NCBI Taxonomy" id="1478221"/>
    <lineage>
        <taxon>Bacteria</taxon>
        <taxon>Bacillati</taxon>
        <taxon>Bacillota</taxon>
        <taxon>Clostridia</taxon>
        <taxon>Peptostreptococcales</taxon>
        <taxon>Thermotaleaceae</taxon>
        <taxon>Anaeromicrobium</taxon>
    </lineage>
</organism>
<evidence type="ECO:0000313" key="2">
    <source>
        <dbReference type="Proteomes" id="UP000216024"/>
    </source>
</evidence>
<reference evidence="1 2" key="1">
    <citation type="submission" date="2017-06" db="EMBL/GenBank/DDBJ databases">
        <title>Draft genome sequence of anaerobic fermentative bacterium Anaeromicrobium sediminis DY2726D isolated from West Pacific Ocean sediments.</title>
        <authorList>
            <person name="Zeng X."/>
        </authorList>
    </citation>
    <scope>NUCLEOTIDE SEQUENCE [LARGE SCALE GENOMIC DNA]</scope>
    <source>
        <strain evidence="1 2">DY2726D</strain>
    </source>
</reference>
<protein>
    <submittedName>
        <fullName evidence="1">Uncharacterized protein</fullName>
    </submittedName>
</protein>
<accession>A0A267MKR0</accession>
<dbReference type="RefSeq" id="WP_141228331.1">
    <property type="nucleotide sequence ID" value="NZ_NIBG01000004.1"/>
</dbReference>